<proteinExistence type="predicted"/>
<organism evidence="3 4">
    <name type="scientific">Periconia digitata</name>
    <dbReference type="NCBI Taxonomy" id="1303443"/>
    <lineage>
        <taxon>Eukaryota</taxon>
        <taxon>Fungi</taxon>
        <taxon>Dikarya</taxon>
        <taxon>Ascomycota</taxon>
        <taxon>Pezizomycotina</taxon>
        <taxon>Dothideomycetes</taxon>
        <taxon>Pleosporomycetidae</taxon>
        <taxon>Pleosporales</taxon>
        <taxon>Massarineae</taxon>
        <taxon>Periconiaceae</taxon>
        <taxon>Periconia</taxon>
    </lineage>
</organism>
<dbReference type="Pfam" id="PF13391">
    <property type="entry name" value="HNH_2"/>
    <property type="match status" value="1"/>
</dbReference>
<reference evidence="3" key="1">
    <citation type="submission" date="2023-01" db="EMBL/GenBank/DDBJ databases">
        <authorList>
            <person name="Van Ghelder C."/>
            <person name="Rancurel C."/>
        </authorList>
    </citation>
    <scope>NUCLEOTIDE SEQUENCE</scope>
    <source>
        <strain evidence="3">CNCM I-4278</strain>
    </source>
</reference>
<dbReference type="EMBL" id="CAOQHR010000001">
    <property type="protein sequence ID" value="CAI6225658.1"/>
    <property type="molecule type" value="Genomic_DNA"/>
</dbReference>
<feature type="domain" description="HNH nuclease" evidence="2">
    <location>
        <begin position="9"/>
        <end position="37"/>
    </location>
</feature>
<dbReference type="Proteomes" id="UP001152607">
    <property type="component" value="Unassembled WGS sequence"/>
</dbReference>
<dbReference type="OrthoDB" id="3686371at2759"/>
<keyword evidence="4" id="KW-1185">Reference proteome</keyword>
<dbReference type="AlphaFoldDB" id="A0A9W4U182"/>
<dbReference type="InterPro" id="IPR003615">
    <property type="entry name" value="HNH_nuc"/>
</dbReference>
<name>A0A9W4U182_9PLEO</name>
<evidence type="ECO:0000313" key="3">
    <source>
        <dbReference type="EMBL" id="CAI6225658.1"/>
    </source>
</evidence>
<sequence length="261" mass="29779">MSRYNFGPANTLDNLSNALLLRANLHIAFDKPKFVFVPKLSSELEKPRFVIHLAEASAKLEFLYHNRALHTLHSSVETLFALSLDKDGFVSWERCAQFSRKRSQSPKKRKHDSGPPVDDNINLTIESNESRARKKRRCQYLARRNEIDMDEFPVSSASTSAVSSLDLDTETLSKFNNPSEPGYPLLPIESPQATGKNKCSHLSTLSHAWLTKERLRSNTYGEWGKKESWRKNVWAGKVTLEEEEAVEWLKSCGVEISELER</sequence>
<gene>
    <name evidence="3" type="ORF">PDIGIT_LOCUS12</name>
</gene>
<evidence type="ECO:0000313" key="4">
    <source>
        <dbReference type="Proteomes" id="UP001152607"/>
    </source>
</evidence>
<evidence type="ECO:0000259" key="2">
    <source>
        <dbReference type="Pfam" id="PF13391"/>
    </source>
</evidence>
<protein>
    <recommendedName>
        <fullName evidence="2">HNH nuclease domain-containing protein</fullName>
    </recommendedName>
</protein>
<evidence type="ECO:0000256" key="1">
    <source>
        <dbReference type="SAM" id="MobiDB-lite"/>
    </source>
</evidence>
<feature type="compositionally biased region" description="Basic residues" evidence="1">
    <location>
        <begin position="101"/>
        <end position="111"/>
    </location>
</feature>
<accession>A0A9W4U182</accession>
<feature type="region of interest" description="Disordered" evidence="1">
    <location>
        <begin position="101"/>
        <end position="122"/>
    </location>
</feature>
<comment type="caution">
    <text evidence="3">The sequence shown here is derived from an EMBL/GenBank/DDBJ whole genome shotgun (WGS) entry which is preliminary data.</text>
</comment>